<comment type="caution">
    <text evidence="1">The sequence shown here is derived from an EMBL/GenBank/DDBJ whole genome shotgun (WGS) entry which is preliminary data.</text>
</comment>
<reference evidence="2" key="1">
    <citation type="journal article" date="2022" name="Mol. Ecol. Resour.">
        <title>The genomes of chicory, endive, great burdock and yacon provide insights into Asteraceae palaeo-polyploidization history and plant inulin production.</title>
        <authorList>
            <person name="Fan W."/>
            <person name="Wang S."/>
            <person name="Wang H."/>
            <person name="Wang A."/>
            <person name="Jiang F."/>
            <person name="Liu H."/>
            <person name="Zhao H."/>
            <person name="Xu D."/>
            <person name="Zhang Y."/>
        </authorList>
    </citation>
    <scope>NUCLEOTIDE SEQUENCE [LARGE SCALE GENOMIC DNA]</scope>
    <source>
        <strain evidence="2">cv. Punajuju</strain>
    </source>
</reference>
<reference evidence="1 2" key="2">
    <citation type="journal article" date="2022" name="Mol. Ecol. Resour.">
        <title>The genomes of chicory, endive, great burdock and yacon provide insights into Asteraceae paleo-polyploidization history and plant inulin production.</title>
        <authorList>
            <person name="Fan W."/>
            <person name="Wang S."/>
            <person name="Wang H."/>
            <person name="Wang A."/>
            <person name="Jiang F."/>
            <person name="Liu H."/>
            <person name="Zhao H."/>
            <person name="Xu D."/>
            <person name="Zhang Y."/>
        </authorList>
    </citation>
    <scope>NUCLEOTIDE SEQUENCE [LARGE SCALE GENOMIC DNA]</scope>
    <source>
        <strain evidence="2">cv. Punajuju</strain>
        <tissue evidence="1">Leaves</tissue>
    </source>
</reference>
<dbReference type="EMBL" id="CM042013">
    <property type="protein sequence ID" value="KAI3740247.1"/>
    <property type="molecule type" value="Genomic_DNA"/>
</dbReference>
<accession>A0ACB9D1Q8</accession>
<sequence>MQSFHVLHLLILISLITTLIEAQSYYYSKPRCRSGCGEVAISYPFGIGKDCSLNEWYTIDCNSLKPYLSALNNVEVLNLDASTQTVTVNMSVINADCKNPVKNSNLVLGDGHGKSPFKISGLNNALVVKGCGHGAIMKENGTIVTGCSTTCGKDTVSDTNNCFGVGCCQTTIPHDLESFTFNLTGLEMQDGDGTCGSAYLVDITFVERQYVQRLLGNVINEEQGFVPISLSWNEKFDVNSTTCNETCGEVSIPYPFGIERNCSTSDWFNVVCNSSIPYLSAFNNVEVLDFNMEKEIVTVNVPVISNCENSVQDNNLVLSKSPLRFSGLHNIFVAEGCGGVVIVENGTAVGGCSTTCGNDTVSDTNNCFGVGCCQTAIPRDLESFTVDLTSLGRQAGNGTCGSAFLVDTNYFMEGRFSPQFVPITLVWPYISVYDTTECRWCERRGGFCNQSSADDGTSVMSCIYFGSSKNSLGVILAVRRIYEFLKVVKF</sequence>
<dbReference type="Proteomes" id="UP001055811">
    <property type="component" value="Linkage Group LG05"/>
</dbReference>
<proteinExistence type="predicted"/>
<name>A0ACB9D1Q8_CICIN</name>
<evidence type="ECO:0000313" key="2">
    <source>
        <dbReference type="Proteomes" id="UP001055811"/>
    </source>
</evidence>
<keyword evidence="2" id="KW-1185">Reference proteome</keyword>
<protein>
    <submittedName>
        <fullName evidence="1">Uncharacterized protein</fullName>
    </submittedName>
</protein>
<gene>
    <name evidence="1" type="ORF">L2E82_30672</name>
</gene>
<organism evidence="1 2">
    <name type="scientific">Cichorium intybus</name>
    <name type="common">Chicory</name>
    <dbReference type="NCBI Taxonomy" id="13427"/>
    <lineage>
        <taxon>Eukaryota</taxon>
        <taxon>Viridiplantae</taxon>
        <taxon>Streptophyta</taxon>
        <taxon>Embryophyta</taxon>
        <taxon>Tracheophyta</taxon>
        <taxon>Spermatophyta</taxon>
        <taxon>Magnoliopsida</taxon>
        <taxon>eudicotyledons</taxon>
        <taxon>Gunneridae</taxon>
        <taxon>Pentapetalae</taxon>
        <taxon>asterids</taxon>
        <taxon>campanulids</taxon>
        <taxon>Asterales</taxon>
        <taxon>Asteraceae</taxon>
        <taxon>Cichorioideae</taxon>
        <taxon>Cichorieae</taxon>
        <taxon>Cichoriinae</taxon>
        <taxon>Cichorium</taxon>
    </lineage>
</organism>
<evidence type="ECO:0000313" key="1">
    <source>
        <dbReference type="EMBL" id="KAI3740247.1"/>
    </source>
</evidence>